<proteinExistence type="predicted"/>
<dbReference type="WBParaSite" id="nRc.2.0.1.t15736-RA">
    <property type="protein sequence ID" value="nRc.2.0.1.t15736-RA"/>
    <property type="gene ID" value="nRc.2.0.1.g15736"/>
</dbReference>
<name>A0A915IPK2_ROMCU</name>
<dbReference type="Proteomes" id="UP000887565">
    <property type="component" value="Unplaced"/>
</dbReference>
<sequence length="71" mass="8281">MLHINSDTKKPLLSTEIEKYEDIIKYGPNLITIDSTVVRLFIQYYNRAKGQRPRHQRLLTSSDRKTVEGSC</sequence>
<organism evidence="1 2">
    <name type="scientific">Romanomermis culicivorax</name>
    <name type="common">Nematode worm</name>
    <dbReference type="NCBI Taxonomy" id="13658"/>
    <lineage>
        <taxon>Eukaryota</taxon>
        <taxon>Metazoa</taxon>
        <taxon>Ecdysozoa</taxon>
        <taxon>Nematoda</taxon>
        <taxon>Enoplea</taxon>
        <taxon>Dorylaimia</taxon>
        <taxon>Mermithida</taxon>
        <taxon>Mermithoidea</taxon>
        <taxon>Mermithidae</taxon>
        <taxon>Romanomermis</taxon>
    </lineage>
</organism>
<protein>
    <submittedName>
        <fullName evidence="2">Uncharacterized protein</fullName>
    </submittedName>
</protein>
<evidence type="ECO:0000313" key="2">
    <source>
        <dbReference type="WBParaSite" id="nRc.2.0.1.t15736-RA"/>
    </source>
</evidence>
<accession>A0A915IPK2</accession>
<reference evidence="2" key="1">
    <citation type="submission" date="2022-11" db="UniProtKB">
        <authorList>
            <consortium name="WormBaseParasite"/>
        </authorList>
    </citation>
    <scope>IDENTIFICATION</scope>
</reference>
<evidence type="ECO:0000313" key="1">
    <source>
        <dbReference type="Proteomes" id="UP000887565"/>
    </source>
</evidence>
<dbReference type="AlphaFoldDB" id="A0A915IPK2"/>
<keyword evidence="1" id="KW-1185">Reference proteome</keyword>